<sequence>MPKERMPVTSDGAVHAVAAAEAKGSDRPEQYQQAPGHEHLRIALQDYTAHTVPALNIADHAQQIYQANQAAGL</sequence>
<dbReference type="OrthoDB" id="4748025at2"/>
<reference evidence="1 2" key="1">
    <citation type="submission" date="2017-02" db="EMBL/GenBank/DDBJ databases">
        <title>The new phylogeny of genus Mycobacterium.</title>
        <authorList>
            <person name="Tortoli E."/>
            <person name="Trovato A."/>
            <person name="Cirillo D.M."/>
        </authorList>
    </citation>
    <scope>NUCLEOTIDE SEQUENCE [LARGE SCALE GENOMIC DNA]</scope>
    <source>
        <strain evidence="1 2">RW6</strain>
    </source>
</reference>
<dbReference type="AlphaFoldDB" id="A0A1X0A275"/>
<dbReference type="RefSeq" id="WP_083170185.1">
    <property type="nucleotide sequence ID" value="NZ_MVHF01000058.1"/>
</dbReference>
<accession>A0A1X0A275</accession>
<evidence type="ECO:0000313" key="2">
    <source>
        <dbReference type="Proteomes" id="UP000192448"/>
    </source>
</evidence>
<comment type="caution">
    <text evidence="1">The sequence shown here is derived from an EMBL/GenBank/DDBJ whole genome shotgun (WGS) entry which is preliminary data.</text>
</comment>
<protein>
    <submittedName>
        <fullName evidence="1">Antitoxin</fullName>
    </submittedName>
</protein>
<dbReference type="EMBL" id="MVHF01000058">
    <property type="protein sequence ID" value="ORA24149.1"/>
    <property type="molecule type" value="Genomic_DNA"/>
</dbReference>
<proteinExistence type="predicted"/>
<dbReference type="Proteomes" id="UP000192448">
    <property type="component" value="Unassembled WGS sequence"/>
</dbReference>
<name>A0A1X0A275_9MYCO</name>
<dbReference type="STRING" id="1927124.BST13_34370"/>
<keyword evidence="2" id="KW-1185">Reference proteome</keyword>
<organism evidence="1 2">
    <name type="scientific">Mycobacterium aquaticum</name>
    <dbReference type="NCBI Taxonomy" id="1927124"/>
    <lineage>
        <taxon>Bacteria</taxon>
        <taxon>Bacillati</taxon>
        <taxon>Actinomycetota</taxon>
        <taxon>Actinomycetes</taxon>
        <taxon>Mycobacteriales</taxon>
        <taxon>Mycobacteriaceae</taxon>
        <taxon>Mycobacterium</taxon>
    </lineage>
</organism>
<evidence type="ECO:0000313" key="1">
    <source>
        <dbReference type="EMBL" id="ORA24149.1"/>
    </source>
</evidence>
<gene>
    <name evidence="1" type="ORF">BST13_34370</name>
</gene>